<dbReference type="SUPFAM" id="SSF49785">
    <property type="entry name" value="Galactose-binding domain-like"/>
    <property type="match status" value="1"/>
</dbReference>
<evidence type="ECO:0000313" key="4">
    <source>
        <dbReference type="Proteomes" id="UP000193100"/>
    </source>
</evidence>
<dbReference type="PANTHER" id="PTHR43056">
    <property type="entry name" value="PEPTIDASE S9 PROLYL OLIGOPEPTIDASE"/>
    <property type="match status" value="1"/>
</dbReference>
<dbReference type="InterPro" id="IPR013736">
    <property type="entry name" value="Xaa-Pro_dipept_C"/>
</dbReference>
<name>A0A1W6K9I1_9GAMM</name>
<dbReference type="NCBIfam" id="TIGR00976">
    <property type="entry name" value="CocE_NonD"/>
    <property type="match status" value="1"/>
</dbReference>
<keyword evidence="1 3" id="KW-0378">Hydrolase</keyword>
<dbReference type="Pfam" id="PF08530">
    <property type="entry name" value="PepX_C"/>
    <property type="match status" value="1"/>
</dbReference>
<dbReference type="EMBL" id="CP020931">
    <property type="protein sequence ID" value="ARM84060.1"/>
    <property type="molecule type" value="Genomic_DNA"/>
</dbReference>
<evidence type="ECO:0000259" key="2">
    <source>
        <dbReference type="SMART" id="SM00939"/>
    </source>
</evidence>
<dbReference type="Proteomes" id="UP000193100">
    <property type="component" value="Chromosome"/>
</dbReference>
<evidence type="ECO:0000256" key="1">
    <source>
        <dbReference type="ARBA" id="ARBA00022801"/>
    </source>
</evidence>
<dbReference type="EC" id="3.1.1.84" evidence="3"/>
<accession>A0A1W6K9I1</accession>
<reference evidence="3 4" key="1">
    <citation type="submission" date="2017-04" db="EMBL/GenBank/DDBJ databases">
        <title>Genome Sequence of Marinobacter salarius strain SMR5 Isolated from a culture of the Diatom Skeletonema marinoi.</title>
        <authorList>
            <person name="Topel M."/>
            <person name="Pinder M.I.M."/>
            <person name="Johansson O.N."/>
            <person name="Kourtchenko O."/>
            <person name="Godhe A."/>
            <person name="Clarke A.K."/>
        </authorList>
    </citation>
    <scope>NUCLEOTIDE SEQUENCE [LARGE SCALE GENOMIC DNA]</scope>
    <source>
        <strain evidence="3 4">SMR5</strain>
    </source>
</reference>
<dbReference type="InterPro" id="IPR050585">
    <property type="entry name" value="Xaa-Pro_dipeptidyl-ppase/CocE"/>
</dbReference>
<dbReference type="Gene3D" id="3.40.50.1820">
    <property type="entry name" value="alpha/beta hydrolase"/>
    <property type="match status" value="1"/>
</dbReference>
<dbReference type="GO" id="GO:0008239">
    <property type="term" value="F:dipeptidyl-peptidase activity"/>
    <property type="evidence" value="ECO:0007669"/>
    <property type="project" value="InterPro"/>
</dbReference>
<dbReference type="InterPro" id="IPR029058">
    <property type="entry name" value="AB_hydrolase_fold"/>
</dbReference>
<dbReference type="InterPro" id="IPR000383">
    <property type="entry name" value="Xaa-Pro-like_dom"/>
</dbReference>
<dbReference type="RefSeq" id="WP_085680474.1">
    <property type="nucleotide sequence ID" value="NZ_CP020931.1"/>
</dbReference>
<dbReference type="SMART" id="SM00939">
    <property type="entry name" value="PepX_C"/>
    <property type="match status" value="1"/>
</dbReference>
<dbReference type="AlphaFoldDB" id="A0A1W6K9I1"/>
<dbReference type="InterPro" id="IPR005674">
    <property type="entry name" value="CocE/Ser_esterase"/>
</dbReference>
<evidence type="ECO:0000313" key="3">
    <source>
        <dbReference type="EMBL" id="ARM84060.1"/>
    </source>
</evidence>
<proteinExistence type="predicted"/>
<dbReference type="InterPro" id="IPR008979">
    <property type="entry name" value="Galactose-bd-like_sf"/>
</dbReference>
<dbReference type="Pfam" id="PF02129">
    <property type="entry name" value="Peptidase_S15"/>
    <property type="match status" value="1"/>
</dbReference>
<protein>
    <submittedName>
        <fullName evidence="3">Cocaine esterase</fullName>
        <ecNumber evidence="3">3.1.1.84</ecNumber>
    </submittedName>
</protein>
<dbReference type="Gene3D" id="2.60.120.260">
    <property type="entry name" value="Galactose-binding domain-like"/>
    <property type="match status" value="1"/>
</dbReference>
<organism evidence="3 4">
    <name type="scientific">Marinobacter salarius</name>
    <dbReference type="NCBI Taxonomy" id="1420917"/>
    <lineage>
        <taxon>Bacteria</taxon>
        <taxon>Pseudomonadati</taxon>
        <taxon>Pseudomonadota</taxon>
        <taxon>Gammaproteobacteria</taxon>
        <taxon>Pseudomonadales</taxon>
        <taxon>Marinobacteraceae</taxon>
        <taxon>Marinobacter</taxon>
    </lineage>
</organism>
<dbReference type="Gene3D" id="1.10.3020.10">
    <property type="entry name" value="alpha-amino acid ester hydrolase ( Helical cap domain)"/>
    <property type="match status" value="1"/>
</dbReference>
<dbReference type="SUPFAM" id="SSF53474">
    <property type="entry name" value="alpha/beta-Hydrolases"/>
    <property type="match status" value="1"/>
</dbReference>
<sequence length="604" mass="68501">MKFVLITSSLILIAILAVLGYRADDVKLWLGDVTMPMRENMQRARNVMVPMRDGVKLATDVYRPLGNKRHPVIYIRTTYGGIEFSTVRHFVRHNYAVIVQHVRGRFYSEGRYKSPYWTAKQDGYDTIEWLVEQPWSTGKIGTFGCSYLGESQIILAAANHPNHIAMIASGAGGAAGKVKDTFGYFGVFENGVLNLASSLGWFTAEGAKDFNVTPRPDDYEERMRTYMTHLPVSGIADKIVPYETGFDDIIRHPLTDNWWDEEGYTHPDDEFSVATLHINDWFDQTAHNTFKLAEHMAENARHPRAKSQPVLIAPGVHCGAGKLKPGEVTIGEMSFDYAGKDFRQTYIDWFDHWLKDEPTDLPPDFEYYSIHSGEWNTSEQWPPADASDQRHYFMPGNRLVKEADLNSAPEQSAPLYEQFTYDPLDPVPTLGGPICCTYRPEDKPGPLDQRPLKSRQDVLVHASDPLEQDMELVGNANVVLYVSTNAQDTDFTVKMVDQYPDGRAFNLQDGVIRLRYRNGIDNPSPVEPGRIYRVELEMRPIAYRFRKGHRLEFHISSSNFPRLARNLNTGKDEYSDSDTFVATNRVYFGGDTPSSVALPIKTSE</sequence>
<gene>
    <name evidence="3" type="primary">cocE</name>
    <name evidence="3" type="ORF">MARSALSMR5_01983</name>
</gene>
<feature type="domain" description="Xaa-Pro dipeptidyl-peptidase C-terminal" evidence="2">
    <location>
        <begin position="347"/>
        <end position="597"/>
    </location>
</feature>
<dbReference type="PANTHER" id="PTHR43056:SF10">
    <property type="entry name" value="COCE_NOND FAMILY, PUTATIVE (AFU_ORTHOLOGUE AFUA_7G00600)-RELATED"/>
    <property type="match status" value="1"/>
</dbReference>
<dbReference type="GeneID" id="77255935"/>